<dbReference type="Pfam" id="PF02770">
    <property type="entry name" value="Acyl-CoA_dh_M"/>
    <property type="match status" value="1"/>
</dbReference>
<dbReference type="FunFam" id="2.40.110.10:FF:000001">
    <property type="entry name" value="Acyl-CoA dehydrogenase, mitochondrial"/>
    <property type="match status" value="1"/>
</dbReference>
<evidence type="ECO:0000313" key="9">
    <source>
        <dbReference type="EMBL" id="GAI18428.1"/>
    </source>
</evidence>
<evidence type="ECO:0000259" key="6">
    <source>
        <dbReference type="Pfam" id="PF00441"/>
    </source>
</evidence>
<dbReference type="AlphaFoldDB" id="X1LH32"/>
<comment type="similarity">
    <text evidence="2">Belongs to the acyl-CoA dehydrogenase family.</text>
</comment>
<feature type="domain" description="Acyl-CoA oxidase/dehydrogenase middle" evidence="7">
    <location>
        <begin position="102"/>
        <end position="197"/>
    </location>
</feature>
<dbReference type="Pfam" id="PF00441">
    <property type="entry name" value="Acyl-CoA_dh_1"/>
    <property type="match status" value="1"/>
</dbReference>
<comment type="cofactor">
    <cofactor evidence="1">
        <name>FAD</name>
        <dbReference type="ChEBI" id="CHEBI:57692"/>
    </cofactor>
</comment>
<feature type="domain" description="Acyl-CoA dehydrogenase/oxidase N-terminal" evidence="8">
    <location>
        <begin position="1"/>
        <end position="98"/>
    </location>
</feature>
<evidence type="ECO:0000256" key="3">
    <source>
        <dbReference type="ARBA" id="ARBA00022630"/>
    </source>
</evidence>
<evidence type="ECO:0000256" key="1">
    <source>
        <dbReference type="ARBA" id="ARBA00001974"/>
    </source>
</evidence>
<dbReference type="InterPro" id="IPR013786">
    <property type="entry name" value="AcylCoA_DH/ox_N"/>
</dbReference>
<dbReference type="InterPro" id="IPR046373">
    <property type="entry name" value="Acyl-CoA_Oxase/DH_mid-dom_sf"/>
</dbReference>
<dbReference type="PANTHER" id="PTHR43884">
    <property type="entry name" value="ACYL-COA DEHYDROGENASE"/>
    <property type="match status" value="1"/>
</dbReference>
<organism evidence="9">
    <name type="scientific">marine sediment metagenome</name>
    <dbReference type="NCBI Taxonomy" id="412755"/>
    <lineage>
        <taxon>unclassified sequences</taxon>
        <taxon>metagenomes</taxon>
        <taxon>ecological metagenomes</taxon>
    </lineage>
</organism>
<dbReference type="SUPFAM" id="SSF47203">
    <property type="entry name" value="Acyl-CoA dehydrogenase C-terminal domain-like"/>
    <property type="match status" value="1"/>
</dbReference>
<evidence type="ECO:0000259" key="7">
    <source>
        <dbReference type="Pfam" id="PF02770"/>
    </source>
</evidence>
<dbReference type="Gene3D" id="1.10.540.10">
    <property type="entry name" value="Acyl-CoA dehydrogenase/oxidase, N-terminal domain"/>
    <property type="match status" value="1"/>
</dbReference>
<protein>
    <recommendedName>
        <fullName evidence="10">Acyl-CoA dehydrogenase</fullName>
    </recommendedName>
</protein>
<dbReference type="InterPro" id="IPR037069">
    <property type="entry name" value="AcylCoA_DH/ox_N_sf"/>
</dbReference>
<dbReference type="SUPFAM" id="SSF56645">
    <property type="entry name" value="Acyl-CoA dehydrogenase NM domain-like"/>
    <property type="match status" value="1"/>
</dbReference>
<dbReference type="Gene3D" id="2.40.110.10">
    <property type="entry name" value="Butyryl-CoA Dehydrogenase, subunit A, domain 2"/>
    <property type="match status" value="1"/>
</dbReference>
<name>X1LH32_9ZZZZ</name>
<keyword evidence="5" id="KW-0560">Oxidoreductase</keyword>
<feature type="non-terminal residue" evidence="9">
    <location>
        <position position="271"/>
    </location>
</feature>
<keyword evidence="3" id="KW-0285">Flavoprotein</keyword>
<dbReference type="Pfam" id="PF02771">
    <property type="entry name" value="Acyl-CoA_dh_N"/>
    <property type="match status" value="1"/>
</dbReference>
<feature type="domain" description="Acyl-CoA dehydrogenase/oxidase C-terminal" evidence="6">
    <location>
        <begin position="209"/>
        <end position="270"/>
    </location>
</feature>
<dbReference type="InterPro" id="IPR009100">
    <property type="entry name" value="AcylCoA_DH/oxidase_NM_dom_sf"/>
</dbReference>
<feature type="non-terminal residue" evidence="9">
    <location>
        <position position="1"/>
    </location>
</feature>
<dbReference type="PANTHER" id="PTHR43884:SF12">
    <property type="entry name" value="ISOVALERYL-COA DEHYDROGENASE, MITOCHONDRIAL-RELATED"/>
    <property type="match status" value="1"/>
</dbReference>
<evidence type="ECO:0000256" key="4">
    <source>
        <dbReference type="ARBA" id="ARBA00022827"/>
    </source>
</evidence>
<dbReference type="InterPro" id="IPR036250">
    <property type="entry name" value="AcylCo_DH-like_C"/>
</dbReference>
<evidence type="ECO:0000256" key="5">
    <source>
        <dbReference type="ARBA" id="ARBA00023002"/>
    </source>
</evidence>
<dbReference type="Gene3D" id="1.20.140.10">
    <property type="entry name" value="Butyryl-CoA Dehydrogenase, subunit A, domain 3"/>
    <property type="match status" value="1"/>
</dbReference>
<dbReference type="InterPro" id="IPR006091">
    <property type="entry name" value="Acyl-CoA_Oxase/DH_mid-dom"/>
</dbReference>
<gene>
    <name evidence="9" type="ORF">S06H3_36494</name>
</gene>
<evidence type="ECO:0000259" key="8">
    <source>
        <dbReference type="Pfam" id="PF02771"/>
    </source>
</evidence>
<evidence type="ECO:0008006" key="10">
    <source>
        <dbReference type="Google" id="ProtNLM"/>
    </source>
</evidence>
<dbReference type="FunFam" id="1.10.540.10:FF:000002">
    <property type="entry name" value="Acyl-CoA dehydrogenase FadE19"/>
    <property type="match status" value="1"/>
</dbReference>
<sequence>QRELEPIAERIDADEEYPFDNIKKLAQLGITGITIPEEYGGSGGTHVDWCIALEEIARACAATASILDTSWGLCAHCINAFGNEEQKKRLLVPLAKGEMIGAFGLTEPNHGSDIAQLDTLAVKDGDSYVLNGTKTFISNGAQADVLVIFAAKDKTSGYKGQSAFLVEKGTPGFSIGQKFHRLGIRGAHNAELLFEDCRIPAENLLGEEGRGFSIALATLDSARIGVAAIAVGIARAALEASIEHAKTREQYGQAIANFQALQWMMADMATG</sequence>
<reference evidence="9" key="1">
    <citation type="journal article" date="2014" name="Front. Microbiol.">
        <title>High frequency of phylogenetically diverse reductive dehalogenase-homologous genes in deep subseafloor sedimentary metagenomes.</title>
        <authorList>
            <person name="Kawai M."/>
            <person name="Futagami T."/>
            <person name="Toyoda A."/>
            <person name="Takaki Y."/>
            <person name="Nishi S."/>
            <person name="Hori S."/>
            <person name="Arai W."/>
            <person name="Tsubouchi T."/>
            <person name="Morono Y."/>
            <person name="Uchiyama I."/>
            <person name="Ito T."/>
            <person name="Fujiyama A."/>
            <person name="Inagaki F."/>
            <person name="Takami H."/>
        </authorList>
    </citation>
    <scope>NUCLEOTIDE SEQUENCE</scope>
    <source>
        <strain evidence="9">Expedition CK06-06</strain>
    </source>
</reference>
<evidence type="ECO:0000256" key="2">
    <source>
        <dbReference type="ARBA" id="ARBA00009347"/>
    </source>
</evidence>
<accession>X1LH32</accession>
<dbReference type="GO" id="GO:0050660">
    <property type="term" value="F:flavin adenine dinucleotide binding"/>
    <property type="evidence" value="ECO:0007669"/>
    <property type="project" value="InterPro"/>
</dbReference>
<dbReference type="EMBL" id="BARV01022114">
    <property type="protein sequence ID" value="GAI18428.1"/>
    <property type="molecule type" value="Genomic_DNA"/>
</dbReference>
<dbReference type="GO" id="GO:0003995">
    <property type="term" value="F:acyl-CoA dehydrogenase activity"/>
    <property type="evidence" value="ECO:0007669"/>
    <property type="project" value="TreeGrafter"/>
</dbReference>
<keyword evidence="4" id="KW-0274">FAD</keyword>
<dbReference type="InterPro" id="IPR009075">
    <property type="entry name" value="AcylCo_DH/oxidase_C"/>
</dbReference>
<proteinExistence type="inferred from homology"/>
<comment type="caution">
    <text evidence="9">The sequence shown here is derived from an EMBL/GenBank/DDBJ whole genome shotgun (WGS) entry which is preliminary data.</text>
</comment>